<evidence type="ECO:0000256" key="3">
    <source>
        <dbReference type="ARBA" id="ARBA00022737"/>
    </source>
</evidence>
<keyword evidence="6" id="KW-0805">Transcription regulation</keyword>
<protein>
    <recommendedName>
        <fullName evidence="10">C2H2-type domain-containing protein</fullName>
    </recommendedName>
</protein>
<evidence type="ECO:0000256" key="1">
    <source>
        <dbReference type="ARBA" id="ARBA00004123"/>
    </source>
</evidence>
<dbReference type="SMART" id="SM00355">
    <property type="entry name" value="ZnF_C2H2"/>
    <property type="match status" value="4"/>
</dbReference>
<dbReference type="GO" id="GO:0000981">
    <property type="term" value="F:DNA-binding transcription factor activity, RNA polymerase II-specific"/>
    <property type="evidence" value="ECO:0007669"/>
    <property type="project" value="TreeGrafter"/>
</dbReference>
<dbReference type="FunFam" id="3.30.160.60:FF:001289">
    <property type="entry name" value="Zinc finger protein 574"/>
    <property type="match status" value="1"/>
</dbReference>
<evidence type="ECO:0000256" key="2">
    <source>
        <dbReference type="ARBA" id="ARBA00022723"/>
    </source>
</evidence>
<evidence type="ECO:0000256" key="4">
    <source>
        <dbReference type="ARBA" id="ARBA00022771"/>
    </source>
</evidence>
<keyword evidence="8" id="KW-0539">Nucleus</keyword>
<reference evidence="12" key="1">
    <citation type="submission" date="2020-01" db="EMBL/GenBank/DDBJ databases">
        <title>Draft genome sequence of the Termite Coptotermes fromosanus.</title>
        <authorList>
            <person name="Itakura S."/>
            <person name="Yosikawa Y."/>
            <person name="Umezawa K."/>
        </authorList>
    </citation>
    <scope>NUCLEOTIDE SEQUENCE [LARGE SCALE GENOMIC DNA]</scope>
</reference>
<feature type="domain" description="C2H2-type" evidence="10">
    <location>
        <begin position="97"/>
        <end position="124"/>
    </location>
</feature>
<evidence type="ECO:0000256" key="5">
    <source>
        <dbReference type="ARBA" id="ARBA00022833"/>
    </source>
</evidence>
<evidence type="ECO:0000313" key="11">
    <source>
        <dbReference type="EMBL" id="GFG38222.1"/>
    </source>
</evidence>
<dbReference type="GO" id="GO:0000785">
    <property type="term" value="C:chromatin"/>
    <property type="evidence" value="ECO:0007669"/>
    <property type="project" value="TreeGrafter"/>
</dbReference>
<keyword evidence="12" id="KW-1185">Reference proteome</keyword>
<dbReference type="SUPFAM" id="SSF57667">
    <property type="entry name" value="beta-beta-alpha zinc fingers"/>
    <property type="match status" value="3"/>
</dbReference>
<evidence type="ECO:0000313" key="12">
    <source>
        <dbReference type="Proteomes" id="UP000502823"/>
    </source>
</evidence>
<dbReference type="PANTHER" id="PTHR14003:SF23">
    <property type="entry name" value="ZINC FINGER PROTEIN 143"/>
    <property type="match status" value="1"/>
</dbReference>
<dbReference type="Proteomes" id="UP000502823">
    <property type="component" value="Unassembled WGS sequence"/>
</dbReference>
<evidence type="ECO:0000256" key="6">
    <source>
        <dbReference type="ARBA" id="ARBA00023015"/>
    </source>
</evidence>
<feature type="domain" description="C2H2-type" evidence="10">
    <location>
        <begin position="153"/>
        <end position="180"/>
    </location>
</feature>
<comment type="caution">
    <text evidence="11">The sequence shown here is derived from an EMBL/GenBank/DDBJ whole genome shotgun (WGS) entry which is preliminary data.</text>
</comment>
<dbReference type="InParanoid" id="A0A6L2Q3V4"/>
<dbReference type="PROSITE" id="PS50157">
    <property type="entry name" value="ZINC_FINGER_C2H2_2"/>
    <property type="match status" value="4"/>
</dbReference>
<dbReference type="Pfam" id="PF00096">
    <property type="entry name" value="zf-C2H2"/>
    <property type="match status" value="4"/>
</dbReference>
<dbReference type="GO" id="GO:0031519">
    <property type="term" value="C:PcG protein complex"/>
    <property type="evidence" value="ECO:0007669"/>
    <property type="project" value="TreeGrafter"/>
</dbReference>
<dbReference type="GO" id="GO:0008270">
    <property type="term" value="F:zinc ion binding"/>
    <property type="evidence" value="ECO:0007669"/>
    <property type="project" value="UniProtKB-KW"/>
</dbReference>
<accession>A0A6L2Q3V4</accession>
<dbReference type="Gene3D" id="3.30.160.60">
    <property type="entry name" value="Classic Zinc Finger"/>
    <property type="match status" value="4"/>
</dbReference>
<dbReference type="AlphaFoldDB" id="A0A6L2Q3V4"/>
<feature type="domain" description="C2H2-type" evidence="10">
    <location>
        <begin position="69"/>
        <end position="96"/>
    </location>
</feature>
<feature type="domain" description="C2H2-type" evidence="10">
    <location>
        <begin position="125"/>
        <end position="152"/>
    </location>
</feature>
<sequence>MVVLQSCVQEGSGSHSETCVASSHVDSEVICIKVEDVTDMKMEEDTLQVAEYQTALNEQEGLQFEGSRYSCDVCHKPFSLRCELRKHLLIHTGERPYSCSICKKSFSDQGNMKRHQRIHSGERPYSCDVCKKSFSDRGNMKRHERIHSGERPYSCNVCSASFNRESDLERHQSIHTGERPYSCN</sequence>
<gene>
    <name evidence="11" type="ORF">Cfor_12219</name>
</gene>
<evidence type="ECO:0000256" key="8">
    <source>
        <dbReference type="ARBA" id="ARBA00023242"/>
    </source>
</evidence>
<dbReference type="PROSITE" id="PS00028">
    <property type="entry name" value="ZINC_FINGER_C2H2_1"/>
    <property type="match status" value="4"/>
</dbReference>
<proteinExistence type="predicted"/>
<dbReference type="PANTHER" id="PTHR14003">
    <property type="entry name" value="TRANSCRIPTIONAL REPRESSOR PROTEIN YY"/>
    <property type="match status" value="1"/>
</dbReference>
<keyword evidence="5" id="KW-0862">Zinc</keyword>
<dbReference type="FunFam" id="3.30.160.60:FF:000358">
    <property type="entry name" value="zinc finger protein 24"/>
    <property type="match status" value="1"/>
</dbReference>
<evidence type="ECO:0000256" key="7">
    <source>
        <dbReference type="ARBA" id="ARBA00023163"/>
    </source>
</evidence>
<dbReference type="GO" id="GO:0005667">
    <property type="term" value="C:transcription regulator complex"/>
    <property type="evidence" value="ECO:0007669"/>
    <property type="project" value="TreeGrafter"/>
</dbReference>
<evidence type="ECO:0000259" key="10">
    <source>
        <dbReference type="PROSITE" id="PS50157"/>
    </source>
</evidence>
<feature type="non-terminal residue" evidence="11">
    <location>
        <position position="184"/>
    </location>
</feature>
<keyword evidence="2" id="KW-0479">Metal-binding</keyword>
<keyword evidence="3" id="KW-0677">Repeat</keyword>
<dbReference type="InterPro" id="IPR036236">
    <property type="entry name" value="Znf_C2H2_sf"/>
</dbReference>
<dbReference type="GO" id="GO:0000978">
    <property type="term" value="F:RNA polymerase II cis-regulatory region sequence-specific DNA binding"/>
    <property type="evidence" value="ECO:0007669"/>
    <property type="project" value="TreeGrafter"/>
</dbReference>
<dbReference type="OrthoDB" id="6077919at2759"/>
<organism evidence="11 12">
    <name type="scientific">Coptotermes formosanus</name>
    <name type="common">Formosan subterranean termite</name>
    <dbReference type="NCBI Taxonomy" id="36987"/>
    <lineage>
        <taxon>Eukaryota</taxon>
        <taxon>Metazoa</taxon>
        <taxon>Ecdysozoa</taxon>
        <taxon>Arthropoda</taxon>
        <taxon>Hexapoda</taxon>
        <taxon>Insecta</taxon>
        <taxon>Pterygota</taxon>
        <taxon>Neoptera</taxon>
        <taxon>Polyneoptera</taxon>
        <taxon>Dictyoptera</taxon>
        <taxon>Blattodea</taxon>
        <taxon>Blattoidea</taxon>
        <taxon>Termitoidae</taxon>
        <taxon>Rhinotermitidae</taxon>
        <taxon>Coptotermes</taxon>
    </lineage>
</organism>
<dbReference type="InterPro" id="IPR013087">
    <property type="entry name" value="Znf_C2H2_type"/>
</dbReference>
<evidence type="ECO:0000256" key="9">
    <source>
        <dbReference type="PROSITE-ProRule" id="PRU00042"/>
    </source>
</evidence>
<dbReference type="FunFam" id="3.30.160.60:FF:001498">
    <property type="entry name" value="Zinc finger protein 404"/>
    <property type="match status" value="1"/>
</dbReference>
<keyword evidence="4 9" id="KW-0863">Zinc-finger</keyword>
<name>A0A6L2Q3V4_COPFO</name>
<comment type="subcellular location">
    <subcellularLocation>
        <location evidence="1">Nucleus</location>
    </subcellularLocation>
</comment>
<dbReference type="EMBL" id="BLKM01000763">
    <property type="protein sequence ID" value="GFG38222.1"/>
    <property type="molecule type" value="Genomic_DNA"/>
</dbReference>
<keyword evidence="7" id="KW-0804">Transcription</keyword>